<accession>A0AAD9IKT0</accession>
<keyword evidence="3 7" id="KW-0812">Transmembrane</keyword>
<keyword evidence="9" id="KW-1185">Reference proteome</keyword>
<keyword evidence="6 7" id="KW-0472">Membrane</keyword>
<feature type="transmembrane region" description="Helical" evidence="7">
    <location>
        <begin position="80"/>
        <end position="105"/>
    </location>
</feature>
<organism evidence="8 9">
    <name type="scientific">Prototheca wickerhamii</name>
    <dbReference type="NCBI Taxonomy" id="3111"/>
    <lineage>
        <taxon>Eukaryota</taxon>
        <taxon>Viridiplantae</taxon>
        <taxon>Chlorophyta</taxon>
        <taxon>core chlorophytes</taxon>
        <taxon>Trebouxiophyceae</taxon>
        <taxon>Chlorellales</taxon>
        <taxon>Chlorellaceae</taxon>
        <taxon>Prototheca</taxon>
    </lineage>
</organism>
<evidence type="ECO:0000256" key="3">
    <source>
        <dbReference type="ARBA" id="ARBA00022692"/>
    </source>
</evidence>
<evidence type="ECO:0000256" key="1">
    <source>
        <dbReference type="ARBA" id="ARBA00004127"/>
    </source>
</evidence>
<reference evidence="8" key="1">
    <citation type="submission" date="2021-01" db="EMBL/GenBank/DDBJ databases">
        <authorList>
            <person name="Eckstrom K.M.E."/>
        </authorList>
    </citation>
    <scope>NUCLEOTIDE SEQUENCE</scope>
    <source>
        <strain evidence="8">UVCC 0001</strain>
    </source>
</reference>
<sequence>MTFSALSAQAHAGGLEGEHGDESGGFILVVGFLIMLILDRARPHAEHMHVHSHETSPVKSMKAVASAAAPSAPRTSSRALLADSAVLGLVLHCVADGLALGAAAVADDTRLSMIVSFAMLAHKAPMAFGLAAFLLKRGATLREARPVIVAFAATAPVAAIATRLLLGLIPLGLSTEVLAARCLLASGGTFLYAATMHILPEVLQGAAPSTLAAVAGGALVPALLVLLSGGHGH</sequence>
<proteinExistence type="predicted"/>
<dbReference type="Pfam" id="PF02535">
    <property type="entry name" value="Zip"/>
    <property type="match status" value="1"/>
</dbReference>
<dbReference type="GO" id="GO:0046873">
    <property type="term" value="F:metal ion transmembrane transporter activity"/>
    <property type="evidence" value="ECO:0007669"/>
    <property type="project" value="InterPro"/>
</dbReference>
<evidence type="ECO:0000313" key="8">
    <source>
        <dbReference type="EMBL" id="KAK2080153.1"/>
    </source>
</evidence>
<comment type="caution">
    <text evidence="8">The sequence shown here is derived from an EMBL/GenBank/DDBJ whole genome shotgun (WGS) entry which is preliminary data.</text>
</comment>
<evidence type="ECO:0000256" key="6">
    <source>
        <dbReference type="ARBA" id="ARBA00023136"/>
    </source>
</evidence>
<dbReference type="GO" id="GO:0006829">
    <property type="term" value="P:zinc ion transport"/>
    <property type="evidence" value="ECO:0007669"/>
    <property type="project" value="InterPro"/>
</dbReference>
<feature type="transmembrane region" description="Helical" evidence="7">
    <location>
        <begin position="147"/>
        <end position="166"/>
    </location>
</feature>
<keyword evidence="4 7" id="KW-1133">Transmembrane helix</keyword>
<feature type="transmembrane region" description="Helical" evidence="7">
    <location>
        <begin position="211"/>
        <end position="230"/>
    </location>
</feature>
<dbReference type="InterPro" id="IPR003689">
    <property type="entry name" value="ZIP"/>
</dbReference>
<dbReference type="EMBL" id="JASFZW010000001">
    <property type="protein sequence ID" value="KAK2080153.1"/>
    <property type="molecule type" value="Genomic_DNA"/>
</dbReference>
<dbReference type="PANTHER" id="PTHR16133">
    <property type="entry name" value="SOLUTE CARRIER FAMILY 39 ZINC TRANSPORTER , MEMBER 9-RELATED"/>
    <property type="match status" value="1"/>
</dbReference>
<dbReference type="GO" id="GO:0000139">
    <property type="term" value="C:Golgi membrane"/>
    <property type="evidence" value="ECO:0007669"/>
    <property type="project" value="UniProtKB-SubCell"/>
</dbReference>
<name>A0AAD9IKT0_PROWI</name>
<dbReference type="PANTHER" id="PTHR16133:SF0">
    <property type="entry name" value="ZINC_IRON REGULATED TRANSPORTER-RELATED PROTEIN 102B, ISOFORM E"/>
    <property type="match status" value="1"/>
</dbReference>
<evidence type="ECO:0000256" key="2">
    <source>
        <dbReference type="ARBA" id="ARBA00004394"/>
    </source>
</evidence>
<dbReference type="Proteomes" id="UP001255856">
    <property type="component" value="Unassembled WGS sequence"/>
</dbReference>
<keyword evidence="5" id="KW-0333">Golgi apparatus</keyword>
<evidence type="ECO:0000313" key="9">
    <source>
        <dbReference type="Proteomes" id="UP001255856"/>
    </source>
</evidence>
<evidence type="ECO:0000256" key="5">
    <source>
        <dbReference type="ARBA" id="ARBA00023034"/>
    </source>
</evidence>
<dbReference type="InterPro" id="IPR045891">
    <property type="entry name" value="ZIP9"/>
</dbReference>
<gene>
    <name evidence="8" type="ORF">QBZ16_000006</name>
</gene>
<dbReference type="AlphaFoldDB" id="A0AAD9IKT0"/>
<feature type="transmembrane region" description="Helical" evidence="7">
    <location>
        <begin position="23"/>
        <end position="41"/>
    </location>
</feature>
<evidence type="ECO:0000256" key="4">
    <source>
        <dbReference type="ARBA" id="ARBA00022989"/>
    </source>
</evidence>
<comment type="subcellular location">
    <subcellularLocation>
        <location evidence="1">Endomembrane system</location>
        <topology evidence="1">Multi-pass membrane protein</topology>
    </subcellularLocation>
    <subcellularLocation>
        <location evidence="2">Golgi apparatus membrane</location>
    </subcellularLocation>
</comment>
<evidence type="ECO:0000256" key="7">
    <source>
        <dbReference type="SAM" id="Phobius"/>
    </source>
</evidence>
<feature type="transmembrane region" description="Helical" evidence="7">
    <location>
        <begin position="111"/>
        <end position="135"/>
    </location>
</feature>
<protein>
    <submittedName>
        <fullName evidence="8">Uncharacterized protein</fullName>
    </submittedName>
</protein>